<evidence type="ECO:0000256" key="8">
    <source>
        <dbReference type="SAM" id="MobiDB-lite"/>
    </source>
</evidence>
<feature type="domain" description="Prephenate dehydratase" evidence="9">
    <location>
        <begin position="4"/>
        <end position="189"/>
    </location>
</feature>
<evidence type="ECO:0000259" key="9">
    <source>
        <dbReference type="PROSITE" id="PS51171"/>
    </source>
</evidence>
<dbReference type="PROSITE" id="PS51171">
    <property type="entry name" value="PREPHENATE_DEHYDR_3"/>
    <property type="match status" value="1"/>
</dbReference>
<dbReference type="Pfam" id="PF00800">
    <property type="entry name" value="PDT"/>
    <property type="match status" value="1"/>
</dbReference>
<keyword evidence="11" id="KW-1185">Reference proteome</keyword>
<keyword evidence="6 10" id="KW-0456">Lyase</keyword>
<proteinExistence type="predicted"/>
<evidence type="ECO:0000313" key="11">
    <source>
        <dbReference type="Proteomes" id="UP001067235"/>
    </source>
</evidence>
<comment type="pathway">
    <text evidence="1">Amino-acid biosynthesis; L-phenylalanine biosynthesis; phenylpyruvate from prephenate: step 1/1.</text>
</comment>
<dbReference type="PANTHER" id="PTHR21022:SF19">
    <property type="entry name" value="PREPHENATE DEHYDRATASE-RELATED"/>
    <property type="match status" value="1"/>
</dbReference>
<dbReference type="EC" id="4.2.1.51" evidence="2"/>
<feature type="region of interest" description="Disordered" evidence="8">
    <location>
        <begin position="276"/>
        <end position="306"/>
    </location>
</feature>
<keyword evidence="3" id="KW-0028">Amino-acid biosynthesis</keyword>
<sequence>MVPAIAYFGPSGTFTEMALDQLLAQNAWLTDQGPAERISASSPARTVALVREGRADYGCVPIESSIEGSVPATLDALIKGSRVQIFAETVLDIAFTLAAREHIDAADIRTIAAYPVASAQVRETLEQRFPGAQVITSASNAAAAQDVAAGRADAALTTALAARLYELHDIANGLADVSDANTRFVLVGPPGPVPARTGQDRTSVTLDLPNIPGSLMAAMYEFATRSIDLTRIESRPRRNGGFFFNLDVVGHLDDPPIAEALGALHRRATAMHFLGSWPSARPNGTPPPRHDDSDRWLESIRLGRER</sequence>
<keyword evidence="5" id="KW-0584">Phenylalanine biosynthesis</keyword>
<dbReference type="NCBIfam" id="NF008865">
    <property type="entry name" value="PRK11898.1"/>
    <property type="match status" value="1"/>
</dbReference>
<dbReference type="SUPFAM" id="SSF53850">
    <property type="entry name" value="Periplasmic binding protein-like II"/>
    <property type="match status" value="1"/>
</dbReference>
<name>A0ABT4MQY6_GORRU</name>
<gene>
    <name evidence="10" type="primary">pheA</name>
    <name evidence="10" type="ORF">O4213_05385</name>
</gene>
<dbReference type="CDD" id="cd13632">
    <property type="entry name" value="PBP2_Aa-PDT_like"/>
    <property type="match status" value="1"/>
</dbReference>
<comment type="caution">
    <text evidence="10">The sequence shown here is derived from an EMBL/GenBank/DDBJ whole genome shotgun (WGS) entry which is preliminary data.</text>
</comment>
<dbReference type="InterPro" id="IPR008242">
    <property type="entry name" value="Chor_mutase/pphenate_deHydtase"/>
</dbReference>
<dbReference type="PROSITE" id="PS00858">
    <property type="entry name" value="PREPHENATE_DEHYDR_2"/>
    <property type="match status" value="1"/>
</dbReference>
<evidence type="ECO:0000256" key="1">
    <source>
        <dbReference type="ARBA" id="ARBA00004741"/>
    </source>
</evidence>
<dbReference type="Proteomes" id="UP001067235">
    <property type="component" value="Unassembled WGS sequence"/>
</dbReference>
<dbReference type="Gene3D" id="3.40.190.10">
    <property type="entry name" value="Periplasmic binding protein-like II"/>
    <property type="match status" value="2"/>
</dbReference>
<dbReference type="InterPro" id="IPR018528">
    <property type="entry name" value="Preph_deHydtase_CS"/>
</dbReference>
<dbReference type="InterPro" id="IPR001086">
    <property type="entry name" value="Preph_deHydtase"/>
</dbReference>
<organism evidence="10 11">
    <name type="scientific">Gordonia rubripertincta</name>
    <name type="common">Rhodococcus corallinus</name>
    <dbReference type="NCBI Taxonomy" id="36822"/>
    <lineage>
        <taxon>Bacteria</taxon>
        <taxon>Bacillati</taxon>
        <taxon>Actinomycetota</taxon>
        <taxon>Actinomycetes</taxon>
        <taxon>Mycobacteriales</taxon>
        <taxon>Gordoniaceae</taxon>
        <taxon>Gordonia</taxon>
    </lineage>
</organism>
<evidence type="ECO:0000313" key="10">
    <source>
        <dbReference type="EMBL" id="MCZ4549403.1"/>
    </source>
</evidence>
<comment type="catalytic activity">
    <reaction evidence="7">
        <text>prephenate + H(+) = 3-phenylpyruvate + CO2 + H2O</text>
        <dbReference type="Rhea" id="RHEA:21648"/>
        <dbReference type="ChEBI" id="CHEBI:15377"/>
        <dbReference type="ChEBI" id="CHEBI:15378"/>
        <dbReference type="ChEBI" id="CHEBI:16526"/>
        <dbReference type="ChEBI" id="CHEBI:18005"/>
        <dbReference type="ChEBI" id="CHEBI:29934"/>
        <dbReference type="EC" id="4.2.1.51"/>
    </reaction>
</comment>
<evidence type="ECO:0000256" key="6">
    <source>
        <dbReference type="ARBA" id="ARBA00023239"/>
    </source>
</evidence>
<dbReference type="PANTHER" id="PTHR21022">
    <property type="entry name" value="PREPHENATE DEHYDRATASE P PROTEIN"/>
    <property type="match status" value="1"/>
</dbReference>
<dbReference type="GO" id="GO:0004664">
    <property type="term" value="F:prephenate dehydratase activity"/>
    <property type="evidence" value="ECO:0007669"/>
    <property type="project" value="UniProtKB-EC"/>
</dbReference>
<dbReference type="PROSITE" id="PS00857">
    <property type="entry name" value="PREPHENATE_DEHYDR_1"/>
    <property type="match status" value="1"/>
</dbReference>
<dbReference type="EMBL" id="JAPWIE010000002">
    <property type="protein sequence ID" value="MCZ4549403.1"/>
    <property type="molecule type" value="Genomic_DNA"/>
</dbReference>
<dbReference type="Gene3D" id="3.30.70.260">
    <property type="match status" value="1"/>
</dbReference>
<accession>A0ABT4MQY6</accession>
<feature type="compositionally biased region" description="Basic and acidic residues" evidence="8">
    <location>
        <begin position="288"/>
        <end position="306"/>
    </location>
</feature>
<evidence type="ECO:0000256" key="2">
    <source>
        <dbReference type="ARBA" id="ARBA00013147"/>
    </source>
</evidence>
<dbReference type="SUPFAM" id="SSF55021">
    <property type="entry name" value="ACT-like"/>
    <property type="match status" value="1"/>
</dbReference>
<dbReference type="PIRSF" id="PIRSF001500">
    <property type="entry name" value="Chor_mut_pdt_Ppr"/>
    <property type="match status" value="1"/>
</dbReference>
<evidence type="ECO:0000256" key="7">
    <source>
        <dbReference type="ARBA" id="ARBA00047848"/>
    </source>
</evidence>
<keyword evidence="4" id="KW-0057">Aromatic amino acid biosynthesis</keyword>
<dbReference type="RefSeq" id="WP_301569941.1">
    <property type="nucleotide sequence ID" value="NZ_JAPWIE010000002.1"/>
</dbReference>
<evidence type="ECO:0000256" key="4">
    <source>
        <dbReference type="ARBA" id="ARBA00023141"/>
    </source>
</evidence>
<evidence type="ECO:0000256" key="5">
    <source>
        <dbReference type="ARBA" id="ARBA00023222"/>
    </source>
</evidence>
<dbReference type="InterPro" id="IPR045865">
    <property type="entry name" value="ACT-like_dom_sf"/>
</dbReference>
<protein>
    <recommendedName>
        <fullName evidence="2">prephenate dehydratase</fullName>
        <ecNumber evidence="2">4.2.1.51</ecNumber>
    </recommendedName>
</protein>
<dbReference type="CDD" id="cd04905">
    <property type="entry name" value="ACT_CM-PDT"/>
    <property type="match status" value="1"/>
</dbReference>
<evidence type="ECO:0000256" key="3">
    <source>
        <dbReference type="ARBA" id="ARBA00022605"/>
    </source>
</evidence>
<reference evidence="10" key="1">
    <citation type="submission" date="2022-12" db="EMBL/GenBank/DDBJ databases">
        <authorList>
            <person name="Krivoruchko A.V."/>
            <person name="Elkin A."/>
        </authorList>
    </citation>
    <scope>NUCLEOTIDE SEQUENCE</scope>
    <source>
        <strain evidence="10">IEGM 1388</strain>
    </source>
</reference>